<dbReference type="EMBL" id="FORO01000005">
    <property type="protein sequence ID" value="SFI76977.1"/>
    <property type="molecule type" value="Genomic_DNA"/>
</dbReference>
<dbReference type="OrthoDB" id="192846at2157"/>
<proteinExistence type="predicted"/>
<gene>
    <name evidence="2" type="ORF">SAMN05443661_10562</name>
</gene>
<keyword evidence="1" id="KW-1133">Transmembrane helix</keyword>
<sequence>MNGRRLRVFYVVGMALCSIAFISAAMSGDILFAGTFGIVIVYLGARYWMVATGRP</sequence>
<feature type="transmembrane region" description="Helical" evidence="1">
    <location>
        <begin position="30"/>
        <end position="49"/>
    </location>
</feature>
<organism evidence="2 3">
    <name type="scientific">Natronobacterium gregoryi</name>
    <dbReference type="NCBI Taxonomy" id="44930"/>
    <lineage>
        <taxon>Archaea</taxon>
        <taxon>Methanobacteriati</taxon>
        <taxon>Methanobacteriota</taxon>
        <taxon>Stenosarchaea group</taxon>
        <taxon>Halobacteria</taxon>
        <taxon>Halobacteriales</taxon>
        <taxon>Natrialbaceae</taxon>
        <taxon>Natronobacterium</taxon>
    </lineage>
</organism>
<dbReference type="GeneID" id="55549305"/>
<dbReference type="OMA" id="LGARYWM"/>
<accession>A0A1I3KWY2</accession>
<feature type="transmembrane region" description="Helical" evidence="1">
    <location>
        <begin position="7"/>
        <end position="24"/>
    </location>
</feature>
<protein>
    <submittedName>
        <fullName evidence="2">Uncharacterized protein</fullName>
    </submittedName>
</protein>
<dbReference type="Proteomes" id="UP000182829">
    <property type="component" value="Unassembled WGS sequence"/>
</dbReference>
<evidence type="ECO:0000313" key="3">
    <source>
        <dbReference type="Proteomes" id="UP000182829"/>
    </source>
</evidence>
<keyword evidence="1" id="KW-0472">Membrane</keyword>
<reference evidence="2 3" key="1">
    <citation type="submission" date="2016-10" db="EMBL/GenBank/DDBJ databases">
        <authorList>
            <person name="de Groot N.N."/>
        </authorList>
    </citation>
    <scope>NUCLEOTIDE SEQUENCE [LARGE SCALE GENOMIC DNA]</scope>
    <source>
        <strain evidence="2 3">SP2</strain>
    </source>
</reference>
<dbReference type="AlphaFoldDB" id="A0A1I3KWY2"/>
<evidence type="ECO:0000313" key="2">
    <source>
        <dbReference type="EMBL" id="SFI76977.1"/>
    </source>
</evidence>
<evidence type="ECO:0000256" key="1">
    <source>
        <dbReference type="SAM" id="Phobius"/>
    </source>
</evidence>
<name>A0A1I3KWY2_9EURY</name>
<keyword evidence="1" id="KW-0812">Transmembrane</keyword>
<dbReference type="RefSeq" id="WP_015233395.1">
    <property type="nucleotide sequence ID" value="NZ_FORO01000005.1"/>
</dbReference>